<dbReference type="EMBL" id="FUWJ01000008">
    <property type="protein sequence ID" value="SKA27574.1"/>
    <property type="molecule type" value="Genomic_DNA"/>
</dbReference>
<keyword evidence="1 2" id="KW-0732">Signal</keyword>
<protein>
    <submittedName>
        <fullName evidence="3">Iron(III) transport system substrate-binding protein</fullName>
    </submittedName>
</protein>
<evidence type="ECO:0000313" key="4">
    <source>
        <dbReference type="Proteomes" id="UP000190092"/>
    </source>
</evidence>
<sequence length="339" mass="37883">MTPIRRKTFLAMAASLAVAGHAAAQDDAEWQKIVEAAKKEGKLTLYTATIGSPWHKAVFQAFEKTYGIHVEPLEARASEIRERVRVEQAAGRFVGDIHHNGSTTTGLMLRDGNFQPHGSIPNLKNIEATYKADDIRVPAEVISYCLLINRSQVKPADEPKSWKDLLDPRWKGKILSDDFRALGGGAVFFMVTYDAFGKEFHEKLAAQKPVFSRDIANSERRTARGEFPLYLPFSLQDYNQIKSLPVKPIVPAEGRPYILFQLSMLKNAPHPNAARLFMNFYLEHEQQLVFANAGYNPVVTGVVEKVVDDLRPLLAAKAMGTTSPEKQDAMLELAKQIYS</sequence>
<name>A0A1T4SH00_9HYPH</name>
<feature type="chain" id="PRO_5012888311" evidence="2">
    <location>
        <begin position="25"/>
        <end position="339"/>
    </location>
</feature>
<reference evidence="4" key="1">
    <citation type="submission" date="2017-02" db="EMBL/GenBank/DDBJ databases">
        <authorList>
            <person name="Varghese N."/>
            <person name="Submissions S."/>
        </authorList>
    </citation>
    <scope>NUCLEOTIDE SEQUENCE [LARGE SCALE GENOMIC DNA]</scope>
    <source>
        <strain evidence="4">ATCC 27094</strain>
    </source>
</reference>
<dbReference type="Proteomes" id="UP000190092">
    <property type="component" value="Unassembled WGS sequence"/>
</dbReference>
<evidence type="ECO:0000256" key="1">
    <source>
        <dbReference type="ARBA" id="ARBA00022729"/>
    </source>
</evidence>
<dbReference type="RefSeq" id="WP_085936377.1">
    <property type="nucleotide sequence ID" value="NZ_FUWJ01000008.1"/>
</dbReference>
<proteinExistence type="predicted"/>
<dbReference type="OrthoDB" id="7374867at2"/>
<dbReference type="SUPFAM" id="SSF53850">
    <property type="entry name" value="Periplasmic binding protein-like II"/>
    <property type="match status" value="1"/>
</dbReference>
<evidence type="ECO:0000313" key="3">
    <source>
        <dbReference type="EMBL" id="SKA27574.1"/>
    </source>
</evidence>
<dbReference type="Pfam" id="PF13343">
    <property type="entry name" value="SBP_bac_6"/>
    <property type="match status" value="1"/>
</dbReference>
<gene>
    <name evidence="3" type="ORF">SAMN02745126_04673</name>
</gene>
<feature type="signal peptide" evidence="2">
    <location>
        <begin position="1"/>
        <end position="24"/>
    </location>
</feature>
<evidence type="ECO:0000256" key="2">
    <source>
        <dbReference type="SAM" id="SignalP"/>
    </source>
</evidence>
<dbReference type="PANTHER" id="PTHR30006:SF2">
    <property type="entry name" value="ABC TRANSPORTER SUBSTRATE-BINDING PROTEIN"/>
    <property type="match status" value="1"/>
</dbReference>
<organism evidence="3 4">
    <name type="scientific">Enhydrobacter aerosaccus</name>
    <dbReference type="NCBI Taxonomy" id="225324"/>
    <lineage>
        <taxon>Bacteria</taxon>
        <taxon>Pseudomonadati</taxon>
        <taxon>Pseudomonadota</taxon>
        <taxon>Alphaproteobacteria</taxon>
        <taxon>Hyphomicrobiales</taxon>
        <taxon>Enhydrobacter</taxon>
    </lineage>
</organism>
<dbReference type="PANTHER" id="PTHR30006">
    <property type="entry name" value="THIAMINE-BINDING PERIPLASMIC PROTEIN-RELATED"/>
    <property type="match status" value="1"/>
</dbReference>
<accession>A0A1T4SH00</accession>
<dbReference type="AlphaFoldDB" id="A0A1T4SH00"/>
<keyword evidence="4" id="KW-1185">Reference proteome</keyword>
<dbReference type="Gene3D" id="3.40.190.10">
    <property type="entry name" value="Periplasmic binding protein-like II"/>
    <property type="match status" value="2"/>
</dbReference>
<dbReference type="STRING" id="225324.SAMN02745126_04673"/>